<evidence type="ECO:0000256" key="6">
    <source>
        <dbReference type="ARBA" id="ARBA00022553"/>
    </source>
</evidence>
<dbReference type="SUPFAM" id="SSF52777">
    <property type="entry name" value="CoA-dependent acyltransferases"/>
    <property type="match status" value="12"/>
</dbReference>
<feature type="domain" description="Carrier" evidence="15">
    <location>
        <begin position="2149"/>
        <end position="2222"/>
    </location>
</feature>
<feature type="region of interest" description="Disordered" evidence="14">
    <location>
        <begin position="4314"/>
        <end position="4333"/>
    </location>
</feature>
<dbReference type="Proteomes" id="UP000192596">
    <property type="component" value="Unassembled WGS sequence"/>
</dbReference>
<keyword evidence="5" id="KW-0596">Phosphopantetheine</keyword>
<dbReference type="InterPro" id="IPR016193">
    <property type="entry name" value="Cytidine_deaminase-like"/>
</dbReference>
<dbReference type="NCBIfam" id="TIGR01733">
    <property type="entry name" value="AA-adenyl-dom"/>
    <property type="match status" value="2"/>
</dbReference>
<keyword evidence="10" id="KW-0378">Hydrolase</keyword>
<comment type="caution">
    <text evidence="17">The sequence shown here is derived from an EMBL/GenBank/DDBJ whole genome shotgun (WGS) entry which is preliminary data.</text>
</comment>
<accession>A0A1V8TH40</accession>
<dbReference type="NCBIfam" id="NF003417">
    <property type="entry name" value="PRK04813.1"/>
    <property type="match status" value="3"/>
</dbReference>
<dbReference type="FunFam" id="3.30.300.30:FF:000033">
    <property type="entry name" value="Nonribosomal siderophore peptide synthase SidC"/>
    <property type="match status" value="1"/>
</dbReference>
<dbReference type="Pfam" id="PF00501">
    <property type="entry name" value="AMP-binding"/>
    <property type="match status" value="3"/>
</dbReference>
<dbReference type="CDD" id="cd19542">
    <property type="entry name" value="CT_NRPS-like"/>
    <property type="match status" value="2"/>
</dbReference>
<organism evidence="17 18">
    <name type="scientific">Cryoendolithus antarcticus</name>
    <dbReference type="NCBI Taxonomy" id="1507870"/>
    <lineage>
        <taxon>Eukaryota</taxon>
        <taxon>Fungi</taxon>
        <taxon>Dikarya</taxon>
        <taxon>Ascomycota</taxon>
        <taxon>Pezizomycotina</taxon>
        <taxon>Dothideomycetes</taxon>
        <taxon>Dothideomycetidae</taxon>
        <taxon>Cladosporiales</taxon>
        <taxon>Cladosporiaceae</taxon>
        <taxon>Cryoendolithus</taxon>
    </lineage>
</organism>
<feature type="domain" description="CMP/dCMP-type deaminase" evidence="16">
    <location>
        <begin position="4971"/>
        <end position="5083"/>
    </location>
</feature>
<dbReference type="InterPro" id="IPR009081">
    <property type="entry name" value="PP-bd_ACP"/>
</dbReference>
<dbReference type="EMBL" id="NAJO01000008">
    <property type="protein sequence ID" value="OQO10561.1"/>
    <property type="molecule type" value="Genomic_DNA"/>
</dbReference>
<dbReference type="PROSITE" id="PS00012">
    <property type="entry name" value="PHOSPHOPANTETHEINE"/>
    <property type="match status" value="2"/>
</dbReference>
<dbReference type="FunFam" id="3.40.140.10:FF:000039">
    <property type="entry name" value="tRNA-specific adenosine deaminase"/>
    <property type="match status" value="1"/>
</dbReference>
<comment type="similarity">
    <text evidence="3">Belongs to the cytidine and deoxycytidylate deaminase family. ADAT2 subfamily.</text>
</comment>
<evidence type="ECO:0000256" key="5">
    <source>
        <dbReference type="ARBA" id="ARBA00022450"/>
    </source>
</evidence>
<dbReference type="Gene3D" id="3.40.140.10">
    <property type="entry name" value="Cytidine Deaminase, domain 2"/>
    <property type="match status" value="1"/>
</dbReference>
<feature type="domain" description="Carrier" evidence="15">
    <location>
        <begin position="4330"/>
        <end position="4406"/>
    </location>
</feature>
<evidence type="ECO:0000256" key="2">
    <source>
        <dbReference type="ARBA" id="ARBA00004924"/>
    </source>
</evidence>
<dbReference type="PANTHER" id="PTHR45527:SF1">
    <property type="entry name" value="FATTY ACID SYNTHASE"/>
    <property type="match status" value="1"/>
</dbReference>
<evidence type="ECO:0000256" key="3">
    <source>
        <dbReference type="ARBA" id="ARBA00010669"/>
    </source>
</evidence>
<dbReference type="GO" id="GO:0031169">
    <property type="term" value="P:ferrichrome biosynthetic process"/>
    <property type="evidence" value="ECO:0007669"/>
    <property type="project" value="UniProtKB-ARBA"/>
</dbReference>
<dbReference type="PROSITE" id="PS00903">
    <property type="entry name" value="CYT_DCMP_DEAMINASES_1"/>
    <property type="match status" value="1"/>
</dbReference>
<dbReference type="CDD" id="cd05918">
    <property type="entry name" value="A_NRPS_SidN3_like"/>
    <property type="match status" value="2"/>
</dbReference>
<dbReference type="PROSITE" id="PS00455">
    <property type="entry name" value="AMP_BINDING"/>
    <property type="match status" value="1"/>
</dbReference>
<dbReference type="InterPro" id="IPR020845">
    <property type="entry name" value="AMP-binding_CS"/>
</dbReference>
<dbReference type="EC" id="3.5.4.33" evidence="4"/>
<dbReference type="InterPro" id="IPR000873">
    <property type="entry name" value="AMP-dep_synth/lig_dom"/>
</dbReference>
<evidence type="ECO:0000256" key="11">
    <source>
        <dbReference type="ARBA" id="ARBA00022833"/>
    </source>
</evidence>
<dbReference type="OrthoDB" id="416786at2759"/>
<dbReference type="GO" id="GO:0002100">
    <property type="term" value="P:tRNA wobble adenosine to inosine editing"/>
    <property type="evidence" value="ECO:0007669"/>
    <property type="project" value="UniProtKB-ARBA"/>
</dbReference>
<keyword evidence="9" id="KW-0479">Metal-binding</keyword>
<comment type="similarity">
    <text evidence="12">Belongs to the NRP synthetase family.</text>
</comment>
<feature type="compositionally biased region" description="Polar residues" evidence="14">
    <location>
        <begin position="4898"/>
        <end position="4917"/>
    </location>
</feature>
<feature type="compositionally biased region" description="Basic and acidic residues" evidence="14">
    <location>
        <begin position="4315"/>
        <end position="4330"/>
    </location>
</feature>
<dbReference type="PROSITE" id="PS51747">
    <property type="entry name" value="CYT_DCMP_DEAMINASES_2"/>
    <property type="match status" value="1"/>
</dbReference>
<dbReference type="FunFam" id="3.30.300.30:FF:000015">
    <property type="entry name" value="Nonribosomal peptide synthase SidD"/>
    <property type="match status" value="1"/>
</dbReference>
<dbReference type="Pfam" id="PF00383">
    <property type="entry name" value="dCMP_cyt_deam_1"/>
    <property type="match status" value="1"/>
</dbReference>
<evidence type="ECO:0000259" key="16">
    <source>
        <dbReference type="PROSITE" id="PS51747"/>
    </source>
</evidence>
<keyword evidence="11" id="KW-0862">Zinc</keyword>
<keyword evidence="18" id="KW-1185">Reference proteome</keyword>
<feature type="region of interest" description="Disordered" evidence="14">
    <location>
        <begin position="4898"/>
        <end position="4939"/>
    </location>
</feature>
<dbReference type="GO" id="GO:0043041">
    <property type="term" value="P:amino acid activation for nonribosomal peptide biosynthetic process"/>
    <property type="evidence" value="ECO:0007669"/>
    <property type="project" value="TreeGrafter"/>
</dbReference>
<dbReference type="GO" id="GO:0052717">
    <property type="term" value="F:tRNA-specific adenosine-34 deaminase activity"/>
    <property type="evidence" value="ECO:0007669"/>
    <property type="project" value="UniProtKB-EC"/>
</dbReference>
<dbReference type="Gene3D" id="3.30.559.10">
    <property type="entry name" value="Chloramphenicol acetyltransferase-like domain"/>
    <property type="match status" value="6"/>
</dbReference>
<evidence type="ECO:0000256" key="10">
    <source>
        <dbReference type="ARBA" id="ARBA00022801"/>
    </source>
</evidence>
<feature type="domain" description="Carrier" evidence="15">
    <location>
        <begin position="3762"/>
        <end position="3838"/>
    </location>
</feature>
<dbReference type="InterPro" id="IPR001242">
    <property type="entry name" value="Condensation_dom"/>
</dbReference>
<dbReference type="Pfam" id="PF00668">
    <property type="entry name" value="Condensation"/>
    <property type="match status" value="6"/>
</dbReference>
<dbReference type="InterPro" id="IPR002125">
    <property type="entry name" value="CMP_dCMP_dom"/>
</dbReference>
<dbReference type="SMART" id="SM00823">
    <property type="entry name" value="PKS_PP"/>
    <property type="match status" value="5"/>
</dbReference>
<dbReference type="Gene3D" id="3.40.50.12780">
    <property type="entry name" value="N-terminal domain of ligase-like"/>
    <property type="match status" value="3"/>
</dbReference>
<dbReference type="STRING" id="1507870.A0A1V8TH40"/>
<dbReference type="SUPFAM" id="SSF47336">
    <property type="entry name" value="ACP-like"/>
    <property type="match status" value="4"/>
</dbReference>
<dbReference type="FunFam" id="3.40.50.980:FF:000001">
    <property type="entry name" value="Non-ribosomal peptide synthetase"/>
    <property type="match status" value="2"/>
</dbReference>
<comment type="catalytic activity">
    <reaction evidence="13">
        <text>adenosine(34) in tRNA + H2O + H(+) = inosine(34) in tRNA + NH4(+)</text>
        <dbReference type="Rhea" id="RHEA:43168"/>
        <dbReference type="Rhea" id="RHEA-COMP:10373"/>
        <dbReference type="Rhea" id="RHEA-COMP:10374"/>
        <dbReference type="ChEBI" id="CHEBI:15377"/>
        <dbReference type="ChEBI" id="CHEBI:15378"/>
        <dbReference type="ChEBI" id="CHEBI:28938"/>
        <dbReference type="ChEBI" id="CHEBI:74411"/>
        <dbReference type="ChEBI" id="CHEBI:82852"/>
        <dbReference type="EC" id="3.5.4.33"/>
    </reaction>
</comment>
<evidence type="ECO:0000256" key="8">
    <source>
        <dbReference type="ARBA" id="ARBA00022694"/>
    </source>
</evidence>
<evidence type="ECO:0000256" key="12">
    <source>
        <dbReference type="ARBA" id="ARBA00029454"/>
    </source>
</evidence>
<dbReference type="Gene3D" id="3.30.300.30">
    <property type="match status" value="3"/>
</dbReference>
<dbReference type="SUPFAM" id="SSF53927">
    <property type="entry name" value="Cytidine deaminase-like"/>
    <property type="match status" value="1"/>
</dbReference>
<dbReference type="GO" id="GO:0031177">
    <property type="term" value="F:phosphopantetheine binding"/>
    <property type="evidence" value="ECO:0007669"/>
    <property type="project" value="InterPro"/>
</dbReference>
<dbReference type="GO" id="GO:0052718">
    <property type="term" value="C:tRNA-specific adenosine-34 deaminase complex"/>
    <property type="evidence" value="ECO:0007669"/>
    <property type="project" value="UniProtKB-ARBA"/>
</dbReference>
<dbReference type="InterPro" id="IPR020806">
    <property type="entry name" value="PKS_PP-bd"/>
</dbReference>
<dbReference type="InParanoid" id="A0A1V8TH40"/>
<dbReference type="GO" id="GO:0008270">
    <property type="term" value="F:zinc ion binding"/>
    <property type="evidence" value="ECO:0007669"/>
    <property type="project" value="InterPro"/>
</dbReference>
<comment type="pathway">
    <text evidence="2">Siderophore biosynthesis.</text>
</comment>
<dbReference type="InterPro" id="IPR042099">
    <property type="entry name" value="ANL_N_sf"/>
</dbReference>
<dbReference type="InterPro" id="IPR045851">
    <property type="entry name" value="AMP-bd_C_sf"/>
</dbReference>
<dbReference type="Pfam" id="PF00550">
    <property type="entry name" value="PP-binding"/>
    <property type="match status" value="4"/>
</dbReference>
<dbReference type="InterPro" id="IPR016192">
    <property type="entry name" value="APOBEC/CMP_deaminase_Zn-bd"/>
</dbReference>
<dbReference type="GO" id="GO:0005737">
    <property type="term" value="C:cytoplasm"/>
    <property type="evidence" value="ECO:0007669"/>
    <property type="project" value="TreeGrafter"/>
</dbReference>
<feature type="domain" description="Carrier" evidence="15">
    <location>
        <begin position="1598"/>
        <end position="1674"/>
    </location>
</feature>
<dbReference type="SUPFAM" id="SSF56801">
    <property type="entry name" value="Acetyl-CoA synthetase-like"/>
    <property type="match status" value="3"/>
</dbReference>
<evidence type="ECO:0000256" key="7">
    <source>
        <dbReference type="ARBA" id="ARBA00022598"/>
    </source>
</evidence>
<dbReference type="InterPro" id="IPR006162">
    <property type="entry name" value="Ppantetheine_attach_site"/>
</dbReference>
<protein>
    <recommendedName>
        <fullName evidence="4">tRNA(adenine(34)) deaminase</fullName>
        <ecNumber evidence="4">3.5.4.33</ecNumber>
    </recommendedName>
</protein>
<dbReference type="CDD" id="cd01285">
    <property type="entry name" value="nucleoside_deaminase"/>
    <property type="match status" value="1"/>
</dbReference>
<evidence type="ECO:0000256" key="4">
    <source>
        <dbReference type="ARBA" id="ARBA00012740"/>
    </source>
</evidence>
<dbReference type="Gene3D" id="3.30.559.30">
    <property type="entry name" value="Nonribosomal peptide synthetase, condensation domain"/>
    <property type="match status" value="6"/>
</dbReference>
<dbReference type="GO" id="GO:0016874">
    <property type="term" value="F:ligase activity"/>
    <property type="evidence" value="ECO:0007669"/>
    <property type="project" value="UniProtKB-KW"/>
</dbReference>
<evidence type="ECO:0000256" key="13">
    <source>
        <dbReference type="ARBA" id="ARBA00048045"/>
    </source>
</evidence>
<comment type="cofactor">
    <cofactor evidence="1">
        <name>Zn(2+)</name>
        <dbReference type="ChEBI" id="CHEBI:29105"/>
    </cofactor>
</comment>
<sequence>MSIDGLSILNPYPKKQRGPSLLHCLVRRKASCPAIDFLDAHGDRQQISYDDLHRQSDALAASLLRMRPKTSDDTIPAFVIPIIIEQCPLLYISILGILKAGGAFCPISPDTPPERVNFILEDVAARVVLTSASLSNKVFASSKVRVVVAENLLRQHSESLVHVEIDEDDAAYVMYTSGSTGNPKGVVLPHGAATQSLLAHDTDIPSFDRFLQFASSTFDVSVFEMFFPLYRGRTLVCSERRLMLNDLSGIITSLNVDAAELTPSVASSLLHGRASVPTLKLLLTIGEMLKQSVIDDFGGSDSAEGILWGMYGPTEAAIHCTLQDAFAQGMPVGNIGTPLQTVSAFIVRPPALDGSQPDQIEILPLGEEGELALGGHQLAAGYLNRERETRAAFVTHPMYGRLYRTGDRARVDGAGRLICSGRISSGQVKLRGQRIELGEIEYAASQAPHCRGAVADVVDGGLIVFYASDSEDVSEEDVLAACRMWLPSHSMPSHVHILASLPYMPSGKVDKRALVARHKQNLQDAHGGESAGVDDEIDIATVIGEMLGVDALSLSSSSAVSLDSLTSIRVASMLRKAGYPPVNATELLQARTLADIWHSVRAVPQRPASSESAALTRRSVKLPSEMAATDISPEQRNDVEDLIHCTTTQLAMLAQTSRDPQAYCNWVELRMVAKVGIQDVQNAVNAVIAQHPLLRAGFVASENSQSPYLMVVWETITSICLVPRFDHDFRIDDMATLARPRPIQLCTLEDGVHVLLQLHHALYDQWSIDVLREDLSSALEGDSLLANPSFASFVNYLGSAVKCDDTDGRTAFWEEHLRNAEPTTLPQLSDSKGDRSLNRTEWMPTTASISNIKEITTSLDASPHTLYQAAFAYMLAAYTGTPDVLYGSVFSGRDAPVQDIDRMFGPCLSTLPSRVDLDEVRTCAELLRLLHDRSREMLRHSSTPLSTIKASSPTFTGDVVLFDTLFVWQESTIDDSACVVEVDSADHHEYSLVLEIKPGTDGPSLRITYLESRISREQAGILVRQINNVVERLLSNPHGLVVDIGRRLPDGLAAMHNVSPSTHSRSRGLVGCLSDIAANNPSRTALVFGKLIHDSGRTLTSMTYGELHLRADRLAFRLRSLGVKPNDLVCICMMKSFNLYVSILATLKAGAGYLPLLPDTPADRFKSIVAQSQPRVCLHDASGAPLAQAIANSTSTLNADAFDVVSAVTSSPILPYEGSDAAYAIFTSGTTGEPKGIIVTQDNLLSNLSVLAASYPLGPEDRLLQACSQAFDVSVFEIFFAWFTGMTLCFVEKDELFIDIESAVRTLDITALSLTPTVAALIDPSNVPNVRFLVTAGEPMTHLVHQRWAGRGLAQGYGPSETTNICTVNLGMLVSDVINNIGRPFPNTSAFVVRIGAPFEVLGYGAIGELVFGGDQVFSGYIGRPDLTTGAVIDHPQYGRLYRSGDIGRMLPDGSLLISGRLDDQVKIRGHRVELGEITSCLLQHDFVHDCTVWVFGNDASTQQLIACWIPTEYQATEEGPVRASKQVRIHTSTLFSALEAALPTYMIPDVVVPCTALPRSAQGKLDKRELQETVAQLGADEKAAYSRQLESTSGESADWTSTESALAVILRDLDPRYGEVGRSTSFFVLGLNSITAIAFARAISVETGKQITPARILRHATVSRLARLLDQIPVKLGPTRPSVQKIYFDENIIGRIEDRCRFMGNIAAILPCTPLQSAMLATASGSSSTAYCNSTTFKVHADVERLKACFQTVVQRHEMLRTRFVETDDRDEPFAQVMYEDMDLQWVEYSRQSEINGTGTSESNPPTITASRPFSIVAEFTDCEALLTLYMHHAIYDGTALAILLEEVEALCQHRVLPPAPTMLTFIDEVKRHAEPEAMEYWNKRVEAFEPIPFPVLFNELVGATSNVTRKLRVTVAELTSFCTTHEVSHLSLVQAAWSKVLCRAQSSDTICFGDVVSGRSVQIYGVDKLLAPCFNTIPVLAELGAARNNAALVRNLRDQRLEAEPYQLAPLRRIQAASLHPSRHLFDSLLILQPRARPLDGTVWELRGETGAMDVPLVVEVFQQGDEWSIVIHSQSRYLTSDDASTLANAFAASLQCCIRYPGGDVRSIVGFDTSVIDGTLVMESSPGANEAVQTVAMGGEHAVAWTRDETLVRQTLATIANVPQTSITRETSLYKLGLDSLSAVSVASRLRTSGLQVSATDVMEHRTPAAIAKAARASSNTASAVVDGVDLEAYDRQHRVGLLRSSGLRDKDIERVLPATLLQSALLSQSIQSNGQLYVNHITYDIPDGITDEHLRKGLTAVQSKHSVLRMGFCETEDPRRPFAALVYNAEAVTVPFLKDSESQTAAESSREMIKQLHRPLWTAAIHCNYNTNELRISIHHALYDADSLDLLLADLMQAVQGQDLGPPTNIDHILRSTLEGENIDGKAFWSRALESSSLSPFPNLYPCITDDNGVSTSLHTSQLSLTELERLCHTRSCTIQAAGQAAWAVVLAAYLGETNVTFGTVYSTRSAAQHKGVMFPALSTMPVVCDTAESSTAIFEGMVDYNASMQRYRFTSMTEMQRYADRNLLFDTVFVYQKSSKRSAGMGTTWSIVDQTFAVDYAVSMELQAQPDGRLQLGVTTRNDIVPPAHARLILEQYDHVLSEMLSGDSPSHTLHTERLHSITPAKEPKLPTDVVLLHQWVERGAALHPEKVALHFVQDFEGTAFSHRTWTYAQLDDRANQVAQLIRAHGVRNGSIVALCTEKCPDAAWAFVGILKAGCAFLPIDPELPVARKQFIMRDSTAQLMLTIGDLRDKMPSEPRLVDISNSTLDAFSTSKVDISELSGEVLCYCLYTSGTTGEPKGVEITHGSVIQFILSFHRMFAGRWNRESRWLQFASYWFDVSVLEHFWSWSVGIAVVGAPRDLILDDLSGFIQKLHITHLDLTPSLARLLEPEDVPSLHKGVFITGGESLRPDIIQKWGPYRTVMNGFGPTECTIGVTMNPFVGPEAKPSNIGPQFANVGTYVMGPGTTNPVLRGAVGELCISGILVGKGYLGQPALTAKQFPTLQNGDRIYRTGDLVRQLADGSFSFIGRQDSQVKLRGQRLDLGEIDVTLRLCSPQNIEAASVVVKAMDRQTLVAFIAGRTKSSSKNLVADDSQDARDTVNAAVKMCKSRLPGYMVPTEIIHLHHIPLTVNNKVDVKRLTTFFNEHHSTAAQCGSSDTRDDTPLTEEGRRICSVLGRLMATSTGSWTGSTNIFSVGLSSISAIAFATALRRDGFDAASVAVIMRNPQIDELTRAVSGSSVNQEHNAAVRQAQLSIVACDRRYRATCARRLSIPVDKIETIAPCTPLQEGLLLESLRRSDRPYFNHFSYKVGHLDGPRLRSAWQSVSEHVQILRTKFITTDDGYVQAVLHSAEVSWHSAKITQHLDEAVDRYRSAWVARNEGDLVSPFELSATNTSSGVVLTVYIHHALYDGIAMDLLLDKVARRYAGDDDLDFGLKFTDVLPFGPLLDVAGSKDFWRRQLYQAVPRSLPLCENSPSEEVHVVTRCFGDRVTLTELCRRLQVSSAAIAQTCFALALHQFAPKTTIYGTVVSGRNVALNDGDRTIGPMFNTIPSQLRLQANDTWGNVAKHAQHVSAATVPYQHTSLRAIRKWCGFASAEPLFDVLFVFNADDASTRVKLTNFWQSVDEPPTAEYPLAVEVELDASGEFQVTAIAQGRIASETSLQTLVSEFGRALDLICRDEHRHVRDDFGVMTVAESQKLDPALVKESDLNGVHNFTWTTAASQLRHEIACLAQIDDNNVESHSTIFALGLDSIDAVKLVSRLKKVGVTIPVSEVLRAQTIPRILRYTQQRPHTAQISTPPSKLKSLEVALLTDLRLLSGISPGNLERILPCTPSQEGLLAEMLRSNLHEYYNYDVLHLSTGIDVQRLLAAWQTVYDQSPILRTMFVPVESPDIDVVFAQMIRKPGEAHVRQVKLSEISEVSDTLDGIRRDVQATISSREPTRMTLVSTKSDKYLILSLAHAQYDGHSLALLHANLRDAYLGQALSARHLADEIIEASLNAISDGAVSYWRGALYGAAPSIFPRSSTAEVLQKQVHRTQRVAEMSAQHARGFCQKQGISFQSLAQTCWALTLAHYTRRLEVVFGVVLACRDTEEADDVMFPTMNTVVMRGALHGTRRDVLHQIQNAATELLPYARTPLRTIQAAHATSCSPDTSSRALPLFDTLFLYQKRPAPTNETPETLLYTSVRSSADIEYPIAVEMEVVDDEVHFRAACKAEVLDQRGSEQLLVAMNDVLSRIVNEPNKPTVTFTGPGVSICGLPTVTLREDEEMPRASHQQERVHEEKSGNSTHSLAIREVFAQVSKVSVADIKGTATLDRIGIDSISAIKVASLLKKQNIHITVSELLRARRVDRIAEIAYEKETTPPEEAVSSTAIVSQYLKHHLGDNIPELAGIDAADIESVLPALPVQLYMLQIWGRSRGTLFNPTFTYKLHGNVSEVIMQTAWEQLIVEHPIFRTVFVSTNNTEVPLVQVVFRTADNAITFEDEVLTAEVPQPLMHLHAQKVEEVWELRLSIHHALYDAVSLPGLISDFGTLLRGSSLAPKTVTQEDFVALAVTDEAQRSRQAFWTTYLRRIKQRQIAERTMLGTHGRVEIFQQALISSTTNLATLARDNDISIQSSFFATCAKVYAGLGQGVSGGEDVVLGIYLANRSHLDNLSSLRAPTLNLVPLAIRGAGSRSLLELAKQIHRDLQEIGTAVNSAVALWEIEKWTAVTVDCFVNFLKLPDAEEDSSGDVDIKLEEANDGRLEQRAGLISRPGSDRFTMPAQLQGLPGMRAYKHSLDIEASVRDGALHMGIFCPDALLGLEEAQAFVGGVRESLHGSQHVISKHSHSIASQQNIDLEVANPHPRLPNLKSQGSTTMPFSPINNSPSQTFLHDASPPPPCTPSPPPPEVEAPTFPLGPDGRPLTNLSRHPITAEMVFAPIPNREYHEGFMRKAIAMAEMALASDETPVGCVFVREGEVIGRGINGTNASLCGTRHAEFVALAEIMSKYPQSILHDTDLYVTVEPCIMCASALRQYKIRTVYFGCLNDRFGGTGGVMTVHMDEGVDPPFPVYGGLFREEAIMLLRRFYVQENDKAPEPKPKKNRELKTEILPIEMLSPNGKPLPNGTSMLLSPKSEATTTITAAIETPPILSPMSEISMSLPDSADELAPKVATVTLNGSSETAG</sequence>
<dbReference type="FunFam" id="3.40.50.12780:FF:000024">
    <property type="entry name" value="Nonribosomal siderophore peptide synthase SidC"/>
    <property type="match status" value="2"/>
</dbReference>
<evidence type="ECO:0000259" key="15">
    <source>
        <dbReference type="PROSITE" id="PS50075"/>
    </source>
</evidence>
<dbReference type="Gene3D" id="1.10.1200.10">
    <property type="entry name" value="ACP-like"/>
    <property type="match status" value="4"/>
</dbReference>
<dbReference type="PANTHER" id="PTHR45527">
    <property type="entry name" value="NONRIBOSOMAL PEPTIDE SYNTHETASE"/>
    <property type="match status" value="1"/>
</dbReference>
<evidence type="ECO:0000256" key="1">
    <source>
        <dbReference type="ARBA" id="ARBA00001947"/>
    </source>
</evidence>
<dbReference type="GO" id="GO:0010106">
    <property type="term" value="P:cellular response to iron ion starvation"/>
    <property type="evidence" value="ECO:0007669"/>
    <property type="project" value="UniProtKB-ARBA"/>
</dbReference>
<name>A0A1V8TH40_9PEZI</name>
<gene>
    <name evidence="17" type="ORF">B0A48_03859</name>
</gene>
<dbReference type="InterPro" id="IPR036736">
    <property type="entry name" value="ACP-like_sf"/>
</dbReference>
<evidence type="ECO:0000256" key="14">
    <source>
        <dbReference type="SAM" id="MobiDB-lite"/>
    </source>
</evidence>
<reference evidence="18" key="1">
    <citation type="submission" date="2017-03" db="EMBL/GenBank/DDBJ databases">
        <title>Genomes of endolithic fungi from Antarctica.</title>
        <authorList>
            <person name="Coleine C."/>
            <person name="Masonjones S."/>
            <person name="Stajich J.E."/>
        </authorList>
    </citation>
    <scope>NUCLEOTIDE SEQUENCE [LARGE SCALE GENOMIC DNA]</scope>
    <source>
        <strain evidence="18">CCFEE 5527</strain>
    </source>
</reference>
<keyword evidence="8" id="KW-0819">tRNA processing</keyword>
<proteinExistence type="inferred from homology"/>
<evidence type="ECO:0000313" key="17">
    <source>
        <dbReference type="EMBL" id="OQO10561.1"/>
    </source>
</evidence>
<evidence type="ECO:0000256" key="9">
    <source>
        <dbReference type="ARBA" id="ARBA00022723"/>
    </source>
</evidence>
<feature type="compositionally biased region" description="Pro residues" evidence="14">
    <location>
        <begin position="4922"/>
        <end position="4936"/>
    </location>
</feature>
<keyword evidence="6" id="KW-0597">Phosphoprotein</keyword>
<evidence type="ECO:0000313" key="18">
    <source>
        <dbReference type="Proteomes" id="UP000192596"/>
    </source>
</evidence>
<keyword evidence="7" id="KW-0436">Ligase</keyword>
<dbReference type="InterPro" id="IPR023213">
    <property type="entry name" value="CAT-like_dom_sf"/>
</dbReference>
<dbReference type="InterPro" id="IPR010071">
    <property type="entry name" value="AA_adenyl_dom"/>
</dbReference>
<dbReference type="PROSITE" id="PS50075">
    <property type="entry name" value="CARRIER"/>
    <property type="match status" value="4"/>
</dbReference>